<evidence type="ECO:0000256" key="4">
    <source>
        <dbReference type="ARBA" id="ARBA00022692"/>
    </source>
</evidence>
<evidence type="ECO:0000256" key="9">
    <source>
        <dbReference type="SAM" id="Phobius"/>
    </source>
</evidence>
<keyword evidence="4 9" id="KW-0812">Transmembrane</keyword>
<evidence type="ECO:0000256" key="7">
    <source>
        <dbReference type="ARBA" id="ARBA00023136"/>
    </source>
</evidence>
<name>A0ABM8ZKY5_9VIBR</name>
<evidence type="ECO:0000256" key="1">
    <source>
        <dbReference type="ARBA" id="ARBA00004651"/>
    </source>
</evidence>
<keyword evidence="6 9" id="KW-1133">Transmembrane helix</keyword>
<comment type="subcellular location">
    <subcellularLocation>
        <location evidence="1">Cell membrane</location>
        <topology evidence="1">Multi-pass membrane protein</topology>
    </subcellularLocation>
    <subcellularLocation>
        <location evidence="8">Membrane</location>
        <topology evidence="8">Multi-pass membrane protein</topology>
    </subcellularLocation>
</comment>
<feature type="transmembrane region" description="Helical" evidence="9">
    <location>
        <begin position="106"/>
        <end position="130"/>
    </location>
</feature>
<evidence type="ECO:0000313" key="11">
    <source>
        <dbReference type="EMBL" id="CAH0528913.1"/>
    </source>
</evidence>
<feature type="transmembrane region" description="Helical" evidence="9">
    <location>
        <begin position="6"/>
        <end position="26"/>
    </location>
</feature>
<evidence type="ECO:0000256" key="8">
    <source>
        <dbReference type="RuleBase" id="RU004057"/>
    </source>
</evidence>
<keyword evidence="5 8" id="KW-0653">Protein transport</keyword>
<protein>
    <submittedName>
        <fullName evidence="11">Tol-Pal system protein TolQ</fullName>
    </submittedName>
</protein>
<evidence type="ECO:0000256" key="6">
    <source>
        <dbReference type="ARBA" id="ARBA00022989"/>
    </source>
</evidence>
<keyword evidence="12" id="KW-1185">Reference proteome</keyword>
<feature type="domain" description="MotA/TolQ/ExbB proton channel" evidence="10">
    <location>
        <begin position="79"/>
        <end position="181"/>
    </location>
</feature>
<keyword evidence="3" id="KW-1003">Cell membrane</keyword>
<proteinExistence type="inferred from homology"/>
<dbReference type="Pfam" id="PF01618">
    <property type="entry name" value="MotA_ExbB"/>
    <property type="match status" value="1"/>
</dbReference>
<reference evidence="11" key="1">
    <citation type="submission" date="2021-12" db="EMBL/GenBank/DDBJ databases">
        <authorList>
            <person name="Rodrigo-Torres L."/>
            <person name="Arahal R. D."/>
            <person name="Lucena T."/>
        </authorList>
    </citation>
    <scope>NUCLEOTIDE SEQUENCE</scope>
    <source>
        <strain evidence="11">CECT 8226</strain>
    </source>
</reference>
<evidence type="ECO:0000313" key="12">
    <source>
        <dbReference type="Proteomes" id="UP000838160"/>
    </source>
</evidence>
<dbReference type="PANTHER" id="PTHR30625:SF15">
    <property type="entry name" value="BIOPOLYMER TRANSPORT PROTEIN EXBB"/>
    <property type="match status" value="1"/>
</dbReference>
<accession>A0ABM8ZKY5</accession>
<evidence type="ECO:0000256" key="3">
    <source>
        <dbReference type="ARBA" id="ARBA00022475"/>
    </source>
</evidence>
<organism evidence="11 12">
    <name type="scientific">Vibrio hippocampi</name>
    <dbReference type="NCBI Taxonomy" id="654686"/>
    <lineage>
        <taxon>Bacteria</taxon>
        <taxon>Pseudomonadati</taxon>
        <taxon>Pseudomonadota</taxon>
        <taxon>Gammaproteobacteria</taxon>
        <taxon>Vibrionales</taxon>
        <taxon>Vibrionaceae</taxon>
        <taxon>Vibrio</taxon>
    </lineage>
</organism>
<dbReference type="EMBL" id="CAKLCM010000003">
    <property type="protein sequence ID" value="CAH0528913.1"/>
    <property type="molecule type" value="Genomic_DNA"/>
</dbReference>
<feature type="transmembrane region" description="Helical" evidence="9">
    <location>
        <begin position="150"/>
        <end position="175"/>
    </location>
</feature>
<dbReference type="Proteomes" id="UP000838160">
    <property type="component" value="Unassembled WGS sequence"/>
</dbReference>
<dbReference type="PANTHER" id="PTHR30625">
    <property type="entry name" value="PROTEIN TOLQ"/>
    <property type="match status" value="1"/>
</dbReference>
<keyword evidence="2 8" id="KW-0813">Transport</keyword>
<evidence type="ECO:0000256" key="5">
    <source>
        <dbReference type="ARBA" id="ARBA00022927"/>
    </source>
</evidence>
<gene>
    <name evidence="11" type="primary">tolQ_2</name>
    <name evidence="11" type="ORF">VHP8226_02943</name>
</gene>
<evidence type="ECO:0000259" key="10">
    <source>
        <dbReference type="Pfam" id="PF01618"/>
    </source>
</evidence>
<comment type="similarity">
    <text evidence="8">Belongs to the exbB/tolQ family.</text>
</comment>
<evidence type="ECO:0000256" key="2">
    <source>
        <dbReference type="ARBA" id="ARBA00022448"/>
    </source>
</evidence>
<dbReference type="InterPro" id="IPR050790">
    <property type="entry name" value="ExbB/TolQ_transport"/>
</dbReference>
<keyword evidence="7 9" id="KW-0472">Membrane</keyword>
<dbReference type="RefSeq" id="WP_237485806.1">
    <property type="nucleotide sequence ID" value="NZ_CAKLCM010000003.1"/>
</dbReference>
<sequence>MLNDTWNIATGAPLVLCSAFAVALIFERLFFVMRKRGLTKPDNKLIFTALHEHKIKQALEVLGKSNTGYQFVVDELIHHKASDKEVRDEAIKIMLVRYSNQLKRRLSGLTTIASLAPMLGLLGTIVGLMRSFRDIGLSDGPVNPSIVADGLWQALSTTAAGMIIAVICVLCHALIQSRIRLHLTEAADVLNHFSHCIHIEEENQND</sequence>
<dbReference type="InterPro" id="IPR002898">
    <property type="entry name" value="MotA_ExbB_proton_chnl"/>
</dbReference>
<comment type="caution">
    <text evidence="11">The sequence shown here is derived from an EMBL/GenBank/DDBJ whole genome shotgun (WGS) entry which is preliminary data.</text>
</comment>